<dbReference type="SUPFAM" id="SSF51419">
    <property type="entry name" value="PLP-binding barrel"/>
    <property type="match status" value="1"/>
</dbReference>
<dbReference type="PANTHER" id="PTHR30511">
    <property type="entry name" value="ALANINE RACEMASE"/>
    <property type="match status" value="1"/>
</dbReference>
<feature type="domain" description="Alanine racemase C-terminal" evidence="7">
    <location>
        <begin position="226"/>
        <end position="350"/>
    </location>
</feature>
<gene>
    <name evidence="8" type="primary">alr</name>
    <name evidence="8" type="ORF">NT02SARS_0338</name>
</gene>
<organism evidence="8 9">
    <name type="scientific">SAR86 cluster bacterium SAR86B</name>
    <dbReference type="NCBI Taxonomy" id="1123867"/>
    <lineage>
        <taxon>Bacteria</taxon>
        <taxon>Pseudomonadati</taxon>
        <taxon>Pseudomonadota</taxon>
        <taxon>Gammaproteobacteria</taxon>
        <taxon>SAR86 cluster</taxon>
    </lineage>
</organism>
<keyword evidence="3 4" id="KW-0413">Isomerase</keyword>
<dbReference type="InterPro" id="IPR011079">
    <property type="entry name" value="Ala_racemase_C"/>
</dbReference>
<reference evidence="8 9" key="1">
    <citation type="journal article" date="2012" name="ISME J.">
        <title>Genomic insights to SAR86, an abundant and uncultivated marine bacterial lineage.</title>
        <authorList>
            <person name="Dupont C.L."/>
            <person name="Rusch D.B."/>
            <person name="Yooseph S."/>
            <person name="Lombardo M.J."/>
            <person name="Richter R.A."/>
            <person name="Valas R."/>
            <person name="Novotny M."/>
            <person name="Yee-Greenbaum J."/>
            <person name="Selengut J.D."/>
            <person name="Haft D.H."/>
            <person name="Halpern A.L."/>
            <person name="Lasken R.S."/>
            <person name="Nealson K."/>
            <person name="Friedman R."/>
            <person name="Venter J.C."/>
        </authorList>
    </citation>
    <scope>NUCLEOTIDE SEQUENCE [LARGE SCALE GENOMIC DNA]</scope>
</reference>
<dbReference type="InterPro" id="IPR029066">
    <property type="entry name" value="PLP-binding_barrel"/>
</dbReference>
<dbReference type="SMART" id="SM01005">
    <property type="entry name" value="Ala_racemase_C"/>
    <property type="match status" value="1"/>
</dbReference>
<dbReference type="GO" id="GO:0005829">
    <property type="term" value="C:cytosol"/>
    <property type="evidence" value="ECO:0007669"/>
    <property type="project" value="TreeGrafter"/>
</dbReference>
<feature type="active site" description="Proton acceptor; specific for L-alanine" evidence="4">
    <location>
        <position position="247"/>
    </location>
</feature>
<dbReference type="HOGENOM" id="CLU_028393_2_2_6"/>
<dbReference type="PRINTS" id="PR00992">
    <property type="entry name" value="ALARACEMASE"/>
</dbReference>
<dbReference type="EMBL" id="JH611165">
    <property type="protein sequence ID" value="EJP73411.1"/>
    <property type="molecule type" value="Genomic_DNA"/>
</dbReference>
<comment type="catalytic activity">
    <reaction evidence="4">
        <text>L-alanine = D-alanine</text>
        <dbReference type="Rhea" id="RHEA:20249"/>
        <dbReference type="ChEBI" id="CHEBI:57416"/>
        <dbReference type="ChEBI" id="CHEBI:57972"/>
        <dbReference type="EC" id="5.1.1.1"/>
    </reaction>
</comment>
<dbReference type="HAMAP" id="MF_01201">
    <property type="entry name" value="Ala_racemase"/>
    <property type="match status" value="1"/>
</dbReference>
<evidence type="ECO:0000313" key="9">
    <source>
        <dbReference type="Proteomes" id="UP000010116"/>
    </source>
</evidence>
<feature type="active site" description="Proton acceptor; specific for D-alanine" evidence="4">
    <location>
        <position position="37"/>
    </location>
</feature>
<dbReference type="NCBIfam" id="TIGR00492">
    <property type="entry name" value="alr"/>
    <property type="match status" value="1"/>
</dbReference>
<dbReference type="AlphaFoldDB" id="J5KNB5"/>
<feature type="modified residue" description="N6-(pyridoxal phosphate)lysine" evidence="4 5">
    <location>
        <position position="37"/>
    </location>
</feature>
<evidence type="ECO:0000256" key="2">
    <source>
        <dbReference type="ARBA" id="ARBA00022898"/>
    </source>
</evidence>
<comment type="cofactor">
    <cofactor evidence="1 4 5">
        <name>pyridoxal 5'-phosphate</name>
        <dbReference type="ChEBI" id="CHEBI:597326"/>
    </cofactor>
</comment>
<evidence type="ECO:0000256" key="4">
    <source>
        <dbReference type="HAMAP-Rule" id="MF_01201"/>
    </source>
</evidence>
<dbReference type="Gene3D" id="3.20.20.10">
    <property type="entry name" value="Alanine racemase"/>
    <property type="match status" value="1"/>
</dbReference>
<evidence type="ECO:0000256" key="1">
    <source>
        <dbReference type="ARBA" id="ARBA00001933"/>
    </source>
</evidence>
<dbReference type="InterPro" id="IPR009006">
    <property type="entry name" value="Ala_racemase/Decarboxylase_C"/>
</dbReference>
<dbReference type="InterPro" id="IPR001608">
    <property type="entry name" value="Ala_racemase_N"/>
</dbReference>
<feature type="binding site" evidence="4 6">
    <location>
        <position position="130"/>
    </location>
    <ligand>
        <name>substrate</name>
    </ligand>
</feature>
<dbReference type="GO" id="GO:0030632">
    <property type="term" value="P:D-alanine biosynthetic process"/>
    <property type="evidence" value="ECO:0007669"/>
    <property type="project" value="UniProtKB-UniRule"/>
</dbReference>
<dbReference type="SUPFAM" id="SSF50621">
    <property type="entry name" value="Alanine racemase C-terminal domain-like"/>
    <property type="match status" value="1"/>
</dbReference>
<evidence type="ECO:0000256" key="5">
    <source>
        <dbReference type="PIRSR" id="PIRSR600821-50"/>
    </source>
</evidence>
<evidence type="ECO:0000256" key="3">
    <source>
        <dbReference type="ARBA" id="ARBA00023235"/>
    </source>
</evidence>
<dbReference type="Pfam" id="PF00842">
    <property type="entry name" value="Ala_racemase_C"/>
    <property type="match status" value="1"/>
</dbReference>
<keyword evidence="2 4" id="KW-0663">Pyridoxal phosphate</keyword>
<comment type="function">
    <text evidence="4">Catalyzes the interconversion of L-alanine and D-alanine. May also act on other amino acids.</text>
</comment>
<comment type="similarity">
    <text evidence="4">Belongs to the alanine racemase family.</text>
</comment>
<evidence type="ECO:0000313" key="8">
    <source>
        <dbReference type="EMBL" id="EJP73411.1"/>
    </source>
</evidence>
<dbReference type="GO" id="GO:0030170">
    <property type="term" value="F:pyridoxal phosphate binding"/>
    <property type="evidence" value="ECO:0007669"/>
    <property type="project" value="UniProtKB-UniRule"/>
</dbReference>
<evidence type="ECO:0000256" key="6">
    <source>
        <dbReference type="PIRSR" id="PIRSR600821-52"/>
    </source>
</evidence>
<dbReference type="GO" id="GO:0008784">
    <property type="term" value="F:alanine racemase activity"/>
    <property type="evidence" value="ECO:0007669"/>
    <property type="project" value="UniProtKB-UniRule"/>
</dbReference>
<dbReference type="Gene3D" id="2.40.37.10">
    <property type="entry name" value="Lyase, Ornithine Decarboxylase, Chain A, domain 1"/>
    <property type="match status" value="1"/>
</dbReference>
<sequence length="354" mass="40219">MKQLSPELLIDLDLIRENTLKLKNLTTNHSKFMAILKSDAYGHNIKKVSKAIDDIVDGYGVVKLEEAKKLREVSDKKILLMQGIYNEDDLLNLQKYNINTVIHNEYQLEIHKKLNEFSGVWFKINTGMNRLGFELDEFLKIISSNPKIKKFTLMTHLAASKNKEEKLNTEQFDLLKKAKENLRIDVQVSAVNTGGLINFPNYHYDWVRAGIGIYGGFSGNLDLKTAMTLRGRVINIRDIKKGDRVGYDGRAVAKKDLKIATIFIGYADGLPQNLRDGTKVLINNKIAEIFGKISMDLTTIDISKAGKCQIGDWCEFFSPKLSINLISDTNSLIPYELMTKITPRVKRKFINDNS</sequence>
<dbReference type="InterPro" id="IPR000821">
    <property type="entry name" value="Ala_racemase"/>
</dbReference>
<dbReference type="PANTHER" id="PTHR30511:SF0">
    <property type="entry name" value="ALANINE RACEMASE, CATABOLIC-RELATED"/>
    <property type="match status" value="1"/>
</dbReference>
<comment type="pathway">
    <text evidence="4">Amino-acid biosynthesis; D-alanine biosynthesis; D-alanine from L-alanine: step 1/1.</text>
</comment>
<protein>
    <recommendedName>
        <fullName evidence="4">Alanine racemase</fullName>
        <ecNumber evidence="4">5.1.1.1</ecNumber>
    </recommendedName>
</protein>
<dbReference type="Pfam" id="PF01168">
    <property type="entry name" value="Ala_racemase_N"/>
    <property type="match status" value="1"/>
</dbReference>
<feature type="binding site" evidence="4 6">
    <location>
        <position position="295"/>
    </location>
    <ligand>
        <name>substrate</name>
    </ligand>
</feature>
<accession>J5KNB5</accession>
<dbReference type="Proteomes" id="UP000010116">
    <property type="component" value="Unassembled WGS sequence"/>
</dbReference>
<dbReference type="EC" id="5.1.1.1" evidence="4"/>
<dbReference type="UniPathway" id="UPA00042">
    <property type="reaction ID" value="UER00497"/>
</dbReference>
<proteinExistence type="inferred from homology"/>
<name>J5KNB5_9GAMM</name>
<evidence type="ECO:0000259" key="7">
    <source>
        <dbReference type="SMART" id="SM01005"/>
    </source>
</evidence>